<comment type="similarity">
    <text evidence="2">Belongs to the NADH:flavin oxidoreductase/NADH oxidase family.</text>
</comment>
<dbReference type="Gene3D" id="3.20.20.70">
    <property type="entry name" value="Aldolase class I"/>
    <property type="match status" value="1"/>
</dbReference>
<dbReference type="InterPro" id="IPR045247">
    <property type="entry name" value="Oye-like"/>
</dbReference>
<dbReference type="CDD" id="cd02933">
    <property type="entry name" value="OYE_like_FMN"/>
    <property type="match status" value="1"/>
</dbReference>
<evidence type="ECO:0000256" key="1">
    <source>
        <dbReference type="ARBA" id="ARBA00001917"/>
    </source>
</evidence>
<dbReference type="Pfam" id="PF00724">
    <property type="entry name" value="Oxidored_FMN"/>
    <property type="match status" value="1"/>
</dbReference>
<dbReference type="EMBL" id="UOFL01000238">
    <property type="protein sequence ID" value="VAW82177.1"/>
    <property type="molecule type" value="Genomic_DNA"/>
</dbReference>
<dbReference type="FunFam" id="3.20.20.70:FF:000059">
    <property type="entry name" value="N-ethylmaleimide reductase, FMN-linked"/>
    <property type="match status" value="1"/>
</dbReference>
<dbReference type="GO" id="GO:0010181">
    <property type="term" value="F:FMN binding"/>
    <property type="evidence" value="ECO:0007669"/>
    <property type="project" value="InterPro"/>
</dbReference>
<organism evidence="5">
    <name type="scientific">hydrothermal vent metagenome</name>
    <dbReference type="NCBI Taxonomy" id="652676"/>
    <lineage>
        <taxon>unclassified sequences</taxon>
        <taxon>metagenomes</taxon>
        <taxon>ecological metagenomes</taxon>
    </lineage>
</organism>
<dbReference type="PANTHER" id="PTHR22893">
    <property type="entry name" value="NADH OXIDOREDUCTASE-RELATED"/>
    <property type="match status" value="1"/>
</dbReference>
<evidence type="ECO:0000313" key="5">
    <source>
        <dbReference type="EMBL" id="VAW82177.1"/>
    </source>
</evidence>
<dbReference type="GO" id="GO:0005829">
    <property type="term" value="C:cytosol"/>
    <property type="evidence" value="ECO:0007669"/>
    <property type="project" value="UniProtKB-ARBA"/>
</dbReference>
<evidence type="ECO:0000256" key="3">
    <source>
        <dbReference type="ARBA" id="ARBA00023002"/>
    </source>
</evidence>
<reference evidence="5" key="1">
    <citation type="submission" date="2018-06" db="EMBL/GenBank/DDBJ databases">
        <authorList>
            <person name="Zhirakovskaya E."/>
        </authorList>
    </citation>
    <scope>NUCLEOTIDE SEQUENCE</scope>
</reference>
<keyword evidence="3" id="KW-0560">Oxidoreductase</keyword>
<comment type="cofactor">
    <cofactor evidence="1">
        <name>FMN</name>
        <dbReference type="ChEBI" id="CHEBI:58210"/>
    </cofactor>
</comment>
<proteinExistence type="inferred from homology"/>
<evidence type="ECO:0000256" key="2">
    <source>
        <dbReference type="ARBA" id="ARBA00005979"/>
    </source>
</evidence>
<dbReference type="AlphaFoldDB" id="A0A3B0Z3S2"/>
<evidence type="ECO:0000259" key="4">
    <source>
        <dbReference type="Pfam" id="PF00724"/>
    </source>
</evidence>
<dbReference type="PANTHER" id="PTHR22893:SF91">
    <property type="entry name" value="NADPH DEHYDROGENASE 2-RELATED"/>
    <property type="match status" value="1"/>
</dbReference>
<name>A0A3B0Z3S2_9ZZZZ</name>
<gene>
    <name evidence="5" type="ORF">MNBD_GAMMA12-1019</name>
</gene>
<protein>
    <submittedName>
        <fullName evidence="5">NADH:flavin oxidoreductases, Old Yellow Enzyme family</fullName>
    </submittedName>
</protein>
<dbReference type="InterPro" id="IPR001155">
    <property type="entry name" value="OxRdtase_FMN_N"/>
</dbReference>
<sequence>MSNSLFSPFKLSELTLKNRIVMAPLTRNRANQQNAPHAMNTLYYQQRASAGLIITEASQISPEGVGYPATPGIHSEEQVSGWQKITDAVHAEQGHIFSQLWYCGRISHPSMLPEQQQPVAPSAIAAEGDAFTYEGLKPFVEPRALNIEEIPTIIAQYKHAAQMAKDAGFDGIEIHAANGYLLDQFLRDDTNIRTDHYGNSPENRMRFLNEVLDAVSEIWPAHRVAVRLSPENSFNSMSDTDPQGHFEYFIEQLSSRQLAYVHILEGDMMGKASIVNYRVLRDLYQGLYIANNGYDKTRAETALANNDCDLIAFGMPYISNPDLVYRYQNDIELNDTDQNTLYGGTEQGYTDYPTAPLI</sequence>
<dbReference type="GO" id="GO:0016628">
    <property type="term" value="F:oxidoreductase activity, acting on the CH-CH group of donors, NAD or NADP as acceptor"/>
    <property type="evidence" value="ECO:0007669"/>
    <property type="project" value="UniProtKB-ARBA"/>
</dbReference>
<dbReference type="SUPFAM" id="SSF51395">
    <property type="entry name" value="FMN-linked oxidoreductases"/>
    <property type="match status" value="1"/>
</dbReference>
<dbReference type="InterPro" id="IPR013785">
    <property type="entry name" value="Aldolase_TIM"/>
</dbReference>
<feature type="domain" description="NADH:flavin oxidoreductase/NADH oxidase N-terminal" evidence="4">
    <location>
        <begin position="4"/>
        <end position="334"/>
    </location>
</feature>
<accession>A0A3B0Z3S2</accession>